<evidence type="ECO:0000259" key="7">
    <source>
        <dbReference type="PROSITE" id="PS51193"/>
    </source>
</evidence>
<feature type="non-terminal residue" evidence="8">
    <location>
        <position position="429"/>
    </location>
</feature>
<dbReference type="GO" id="GO:0043139">
    <property type="term" value="F:5'-3' DNA helicase activity"/>
    <property type="evidence" value="ECO:0007669"/>
    <property type="project" value="UniProtKB-EC"/>
</dbReference>
<dbReference type="PROSITE" id="PS51193">
    <property type="entry name" value="HELICASE_ATP_BIND_2"/>
    <property type="match status" value="1"/>
</dbReference>
<dbReference type="Pfam" id="PF06733">
    <property type="entry name" value="DEAD_2"/>
    <property type="match status" value="1"/>
</dbReference>
<name>A0A382D7U7_9ZZZZ</name>
<evidence type="ECO:0000256" key="2">
    <source>
        <dbReference type="ARBA" id="ARBA00022741"/>
    </source>
</evidence>
<comment type="cofactor">
    <cofactor evidence="1">
        <name>[4Fe-4S] cluster</name>
        <dbReference type="ChEBI" id="CHEBI:49883"/>
    </cofactor>
</comment>
<dbReference type="InterPro" id="IPR045028">
    <property type="entry name" value="DinG/Rad3-like"/>
</dbReference>
<reference evidence="8" key="1">
    <citation type="submission" date="2018-05" db="EMBL/GenBank/DDBJ databases">
        <authorList>
            <person name="Lanie J.A."/>
            <person name="Ng W.-L."/>
            <person name="Kazmierczak K.M."/>
            <person name="Andrzejewski T.M."/>
            <person name="Davidsen T.M."/>
            <person name="Wayne K.J."/>
            <person name="Tettelin H."/>
            <person name="Glass J.I."/>
            <person name="Rusch D."/>
            <person name="Podicherti R."/>
            <person name="Tsui H.-C.T."/>
            <person name="Winkler M.E."/>
        </authorList>
    </citation>
    <scope>NUCLEOTIDE SEQUENCE</scope>
</reference>
<protein>
    <recommendedName>
        <fullName evidence="5">DNA 5'-3' helicase</fullName>
        <ecNumber evidence="5">5.6.2.3</ecNumber>
    </recommendedName>
</protein>
<gene>
    <name evidence="8" type="ORF">METZ01_LOCUS186561</name>
</gene>
<dbReference type="InterPro" id="IPR014013">
    <property type="entry name" value="Helic_SF1/SF2_ATP-bd_DinG/Rad3"/>
</dbReference>
<dbReference type="AlphaFoldDB" id="A0A382D7U7"/>
<evidence type="ECO:0000256" key="6">
    <source>
        <dbReference type="ARBA" id="ARBA00048954"/>
    </source>
</evidence>
<proteinExistence type="predicted"/>
<comment type="catalytic activity">
    <reaction evidence="6">
        <text>ATP + H2O = ADP + phosphate + H(+)</text>
        <dbReference type="Rhea" id="RHEA:13065"/>
        <dbReference type="ChEBI" id="CHEBI:15377"/>
        <dbReference type="ChEBI" id="CHEBI:15378"/>
        <dbReference type="ChEBI" id="CHEBI:30616"/>
        <dbReference type="ChEBI" id="CHEBI:43474"/>
        <dbReference type="ChEBI" id="CHEBI:456216"/>
        <dbReference type="EC" id="5.6.2.3"/>
    </reaction>
</comment>
<keyword evidence="2" id="KW-0547">Nucleotide-binding</keyword>
<evidence type="ECO:0000256" key="5">
    <source>
        <dbReference type="ARBA" id="ARBA00044969"/>
    </source>
</evidence>
<dbReference type="EC" id="5.6.2.3" evidence="5"/>
<dbReference type="GO" id="GO:0005524">
    <property type="term" value="F:ATP binding"/>
    <property type="evidence" value="ECO:0007669"/>
    <property type="project" value="UniProtKB-KW"/>
</dbReference>
<dbReference type="SUPFAM" id="SSF52540">
    <property type="entry name" value="P-loop containing nucleoside triphosphate hydrolases"/>
    <property type="match status" value="1"/>
</dbReference>
<dbReference type="PANTHER" id="PTHR11472">
    <property type="entry name" value="DNA REPAIR DEAD HELICASE RAD3/XP-D SUBFAMILY MEMBER"/>
    <property type="match status" value="1"/>
</dbReference>
<evidence type="ECO:0000256" key="4">
    <source>
        <dbReference type="ARBA" id="ARBA00022840"/>
    </source>
</evidence>
<evidence type="ECO:0000256" key="3">
    <source>
        <dbReference type="ARBA" id="ARBA00022801"/>
    </source>
</evidence>
<dbReference type="GO" id="GO:0016787">
    <property type="term" value="F:hydrolase activity"/>
    <property type="evidence" value="ECO:0007669"/>
    <property type="project" value="UniProtKB-KW"/>
</dbReference>
<organism evidence="8">
    <name type="scientific">marine metagenome</name>
    <dbReference type="NCBI Taxonomy" id="408172"/>
    <lineage>
        <taxon>unclassified sequences</taxon>
        <taxon>metagenomes</taxon>
        <taxon>ecological metagenomes</taxon>
    </lineage>
</organism>
<dbReference type="InterPro" id="IPR011545">
    <property type="entry name" value="DEAD/DEAH_box_helicase_dom"/>
</dbReference>
<feature type="domain" description="Helicase ATP-binding" evidence="7">
    <location>
        <begin position="43"/>
        <end position="303"/>
    </location>
</feature>
<dbReference type="Gene3D" id="3.40.50.300">
    <property type="entry name" value="P-loop containing nucleotide triphosphate hydrolases"/>
    <property type="match status" value="1"/>
</dbReference>
<evidence type="ECO:0000313" key="8">
    <source>
        <dbReference type="EMBL" id="SVB33707.1"/>
    </source>
</evidence>
<accession>A0A382D7U7</accession>
<evidence type="ECO:0000256" key="1">
    <source>
        <dbReference type="ARBA" id="ARBA00001966"/>
    </source>
</evidence>
<dbReference type="InterPro" id="IPR014001">
    <property type="entry name" value="Helicase_ATP-bd"/>
</dbReference>
<dbReference type="InterPro" id="IPR010614">
    <property type="entry name" value="RAD3-like_helicase_DEAD"/>
</dbReference>
<dbReference type="InterPro" id="IPR027417">
    <property type="entry name" value="P-loop_NTPase"/>
</dbReference>
<keyword evidence="3" id="KW-0378">Hydrolase</keyword>
<dbReference type="Pfam" id="PF00270">
    <property type="entry name" value="DEAD"/>
    <property type="match status" value="1"/>
</dbReference>
<dbReference type="PANTHER" id="PTHR11472:SF34">
    <property type="entry name" value="REGULATOR OF TELOMERE ELONGATION HELICASE 1"/>
    <property type="match status" value="1"/>
</dbReference>
<dbReference type="SMART" id="SM00487">
    <property type="entry name" value="DEXDc"/>
    <property type="match status" value="1"/>
</dbReference>
<sequence length="429" mass="49626">MPAVNPTNWVLSQEITLPPDFVHIICLVMIEEEVRKYLDKGGFLSDAIDEFEHRPQQIAMAEAVGRVFDSEHHLIVEAGTGTGKSLAYLIPAILWAVQHNKKVVVSTYSKALQEQLLYHDIPLIHEKLKIPFRYALCLGHENYLSLRRLKRASQAGLFAMVEEDEQMAAIFDWVGETQNGTKGDLPFEPLPSVWEDVGRQKDLCLGKNCETYSTCYYFKERKRWFSAHLLIVNHHLFFANVASNGAVLPRFDAVIFDEAQNIEESATSFLGLKISNSYLYYFLDRLYHSRTRKGLLSRIEHDYVLHLRNQVGVVRKAVETFFTRIVEEYGRKDRVLRLYKPIAIDNSIYFPMKELHESLKNFEGMVQSEEDRVEITSAANRCMEFNNAIPAFLNQHLDEYVYWLEITEKKRFNRVVLQGVPVNAAEELQ</sequence>
<dbReference type="GO" id="GO:0003677">
    <property type="term" value="F:DNA binding"/>
    <property type="evidence" value="ECO:0007669"/>
    <property type="project" value="InterPro"/>
</dbReference>
<keyword evidence="4" id="KW-0067">ATP-binding</keyword>
<dbReference type="EMBL" id="UINC01037751">
    <property type="protein sequence ID" value="SVB33707.1"/>
    <property type="molecule type" value="Genomic_DNA"/>
</dbReference>